<proteinExistence type="predicted"/>
<accession>A0A0P8CF40</accession>
<sequence>MKEIHLKLDSGFPYMDTDVSFEQSIEDIKKLLKKFKCDEILTYEKDKTVRMMFKKDGVPYVIDFPVIYIYGSRTQPRLAMEVSGRVIYNEIKSSLVIAEIKSFMQAMLSYIAQPTPDGIISLGELVESQKDKIIKGQLIELDPSKIKRIIG</sequence>
<comment type="caution">
    <text evidence="1">The sequence shown here is derived from an EMBL/GenBank/DDBJ whole genome shotgun (WGS) entry which is preliminary data.</text>
</comment>
<dbReference type="AlphaFoldDB" id="A0A0P8CF40"/>
<reference evidence="1 2" key="1">
    <citation type="submission" date="2015-09" db="EMBL/GenBank/DDBJ databases">
        <title>A metagenomics-based metabolic model of nitrate-dependent anaerobic oxidation of methane by Methanoperedens-like archaea.</title>
        <authorList>
            <person name="Arshad A."/>
            <person name="Speth D.R."/>
            <person name="De Graaf R.M."/>
            <person name="Op Den Camp H.J."/>
            <person name="Jetten M.S."/>
            <person name="Welte C.U."/>
        </authorList>
    </citation>
    <scope>NUCLEOTIDE SEQUENCE [LARGE SCALE GENOMIC DNA]</scope>
</reference>
<gene>
    <name evidence="1" type="ORF">MPEBLZ_04353</name>
</gene>
<dbReference type="Proteomes" id="UP000050360">
    <property type="component" value="Unassembled WGS sequence"/>
</dbReference>
<protein>
    <submittedName>
        <fullName evidence="1">Uncharacterized protein</fullName>
    </submittedName>
</protein>
<dbReference type="EMBL" id="LKCM01000440">
    <property type="protein sequence ID" value="KPQ41097.1"/>
    <property type="molecule type" value="Genomic_DNA"/>
</dbReference>
<name>A0A0P8CF40_9EURY</name>
<organism evidence="1 2">
    <name type="scientific">Candidatus Methanoperedens nitratireducens</name>
    <dbReference type="NCBI Taxonomy" id="1392998"/>
    <lineage>
        <taxon>Archaea</taxon>
        <taxon>Methanobacteriati</taxon>
        <taxon>Methanobacteriota</taxon>
        <taxon>Stenosarchaea group</taxon>
        <taxon>Methanomicrobia</taxon>
        <taxon>Methanosarcinales</taxon>
        <taxon>ANME-2 cluster</taxon>
        <taxon>Candidatus Methanoperedentaceae</taxon>
        <taxon>Candidatus Methanoperedens</taxon>
    </lineage>
</organism>
<evidence type="ECO:0000313" key="2">
    <source>
        <dbReference type="Proteomes" id="UP000050360"/>
    </source>
</evidence>
<evidence type="ECO:0000313" key="1">
    <source>
        <dbReference type="EMBL" id="KPQ41097.1"/>
    </source>
</evidence>